<organism evidence="6 7">
    <name type="scientific">Holdemania filiformis DSM 12042</name>
    <dbReference type="NCBI Taxonomy" id="545696"/>
    <lineage>
        <taxon>Bacteria</taxon>
        <taxon>Bacillati</taxon>
        <taxon>Bacillota</taxon>
        <taxon>Erysipelotrichia</taxon>
        <taxon>Erysipelotrichales</taxon>
        <taxon>Erysipelotrichaceae</taxon>
        <taxon>Holdemania</taxon>
    </lineage>
</organism>
<dbReference type="HOGENOM" id="CLU_152490_1_0_9"/>
<dbReference type="Pfam" id="PF02255">
    <property type="entry name" value="PTS_IIA"/>
    <property type="match status" value="1"/>
</dbReference>
<dbReference type="Proteomes" id="UP000005950">
    <property type="component" value="Unassembled WGS sequence"/>
</dbReference>
<dbReference type="PROSITE" id="PS51095">
    <property type="entry name" value="PTS_EIIA_TYPE_3"/>
    <property type="match status" value="1"/>
</dbReference>
<dbReference type="PANTHER" id="PTHR34382:SF7">
    <property type="entry name" value="PTS SYSTEM N,N'-DIACETYLCHITOBIOSE-SPECIFIC EIIA COMPONENT"/>
    <property type="match status" value="1"/>
</dbReference>
<keyword evidence="1" id="KW-0813">Transport</keyword>
<gene>
    <name evidence="6" type="ORF">HOLDEFILI_02862</name>
</gene>
<keyword evidence="3" id="KW-0808">Transferase</keyword>
<feature type="modified residue" description="Phosphohistidine; by HPr" evidence="5">
    <location>
        <position position="84"/>
    </location>
</feature>
<name>B9YAK5_9FIRM</name>
<evidence type="ECO:0000256" key="4">
    <source>
        <dbReference type="ARBA" id="ARBA00022683"/>
    </source>
</evidence>
<sequence>SMNEEKQQVLNTEQLLLMMVAHAGNANAKVFDALDAYEAGNREAAFAILEDAGQELLIAQKNQFALMNQEALGDDVVPSILMIHAMDICMTAANSIQYTKRLLPLLQANHEVS</sequence>
<dbReference type="AlphaFoldDB" id="B9YAK5"/>
<dbReference type="RefSeq" id="WP_006060027.1">
    <property type="nucleotide sequence ID" value="NZ_GG657559.1"/>
</dbReference>
<feature type="non-terminal residue" evidence="6">
    <location>
        <position position="1"/>
    </location>
</feature>
<accession>B9YAK5</accession>
<keyword evidence="4" id="KW-0598">Phosphotransferase system</keyword>
<reference evidence="6 7" key="2">
    <citation type="submission" date="2009-02" db="EMBL/GenBank/DDBJ databases">
        <title>Draft genome sequence of Holdemania filiformis DSM 12042.</title>
        <authorList>
            <person name="Sudarsanam P."/>
            <person name="Ley R."/>
            <person name="Guruge J."/>
            <person name="Turnbaugh P.J."/>
            <person name="Mahowald M."/>
            <person name="Liep D."/>
            <person name="Gordon J."/>
        </authorList>
    </citation>
    <scope>NUCLEOTIDE SEQUENCE [LARGE SCALE GENOMIC DNA]</scope>
    <source>
        <strain evidence="6 7">DSM 12042</strain>
    </source>
</reference>
<evidence type="ECO:0000313" key="7">
    <source>
        <dbReference type="Proteomes" id="UP000005950"/>
    </source>
</evidence>
<evidence type="ECO:0000256" key="5">
    <source>
        <dbReference type="PROSITE-ProRule" id="PRU00418"/>
    </source>
</evidence>
<dbReference type="InterPro" id="IPR003188">
    <property type="entry name" value="PTS_IIA_lac/cel"/>
</dbReference>
<protein>
    <submittedName>
        <fullName evidence="6">PTS system, Lactose/Cellobiose specific IIA subunit</fullName>
    </submittedName>
</protein>
<evidence type="ECO:0000256" key="1">
    <source>
        <dbReference type="ARBA" id="ARBA00022448"/>
    </source>
</evidence>
<keyword evidence="2" id="KW-0762">Sugar transport</keyword>
<proteinExistence type="predicted"/>
<dbReference type="STRING" id="545696.HOLDEFILI_02862"/>
<dbReference type="GO" id="GO:0016740">
    <property type="term" value="F:transferase activity"/>
    <property type="evidence" value="ECO:0007669"/>
    <property type="project" value="UniProtKB-KW"/>
</dbReference>
<dbReference type="GO" id="GO:0009401">
    <property type="term" value="P:phosphoenolpyruvate-dependent sugar phosphotransferase system"/>
    <property type="evidence" value="ECO:0007669"/>
    <property type="project" value="UniProtKB-KW"/>
</dbReference>
<evidence type="ECO:0000313" key="6">
    <source>
        <dbReference type="EMBL" id="EEF66971.1"/>
    </source>
</evidence>
<dbReference type="SUPFAM" id="SSF46973">
    <property type="entry name" value="Enzyme IIa from lactose specific PTS, IIa-lac"/>
    <property type="match status" value="1"/>
</dbReference>
<dbReference type="EMBL" id="ACCF01000183">
    <property type="protein sequence ID" value="EEF66971.1"/>
    <property type="molecule type" value="Genomic_DNA"/>
</dbReference>
<dbReference type="Gene3D" id="1.20.58.80">
    <property type="entry name" value="Phosphotransferase system, lactose/cellobiose-type IIA subunit"/>
    <property type="match status" value="1"/>
</dbReference>
<evidence type="ECO:0000256" key="2">
    <source>
        <dbReference type="ARBA" id="ARBA00022597"/>
    </source>
</evidence>
<comment type="caution">
    <text evidence="6">The sequence shown here is derived from an EMBL/GenBank/DDBJ whole genome shotgun (WGS) entry which is preliminary data.</text>
</comment>
<reference evidence="6 7" key="1">
    <citation type="submission" date="2008-12" db="EMBL/GenBank/DDBJ databases">
        <authorList>
            <person name="Fulton L."/>
            <person name="Clifton S."/>
            <person name="Fulton B."/>
            <person name="Xu J."/>
            <person name="Minx P."/>
            <person name="Pepin K.H."/>
            <person name="Johnson M."/>
            <person name="Bhonagiri V."/>
            <person name="Nash W.E."/>
            <person name="Mardis E.R."/>
            <person name="Wilson R.K."/>
        </authorList>
    </citation>
    <scope>NUCLEOTIDE SEQUENCE [LARGE SCALE GENOMIC DNA]</scope>
    <source>
        <strain evidence="6 7">DSM 12042</strain>
    </source>
</reference>
<dbReference type="InterPro" id="IPR036542">
    <property type="entry name" value="PTS_IIA_lac/cel_sf"/>
</dbReference>
<dbReference type="PANTHER" id="PTHR34382">
    <property type="entry name" value="PTS SYSTEM N,N'-DIACETYLCHITOBIOSE-SPECIFIC EIIA COMPONENT"/>
    <property type="match status" value="1"/>
</dbReference>
<dbReference type="eggNOG" id="COG1447">
    <property type="taxonomic scope" value="Bacteria"/>
</dbReference>
<evidence type="ECO:0000256" key="3">
    <source>
        <dbReference type="ARBA" id="ARBA00022679"/>
    </source>
</evidence>